<dbReference type="GO" id="GO:0071439">
    <property type="term" value="C:clathrin complex"/>
    <property type="evidence" value="ECO:0007669"/>
    <property type="project" value="TreeGrafter"/>
</dbReference>
<dbReference type="Proteomes" id="UP000789706">
    <property type="component" value="Unassembled WGS sequence"/>
</dbReference>
<dbReference type="GO" id="GO:0030479">
    <property type="term" value="C:actin cortical patch"/>
    <property type="evidence" value="ECO:0007669"/>
    <property type="project" value="TreeGrafter"/>
</dbReference>
<dbReference type="SUPFAM" id="SSF50989">
    <property type="entry name" value="Clathrin heavy-chain terminal domain"/>
    <property type="match status" value="1"/>
</dbReference>
<reference evidence="2" key="1">
    <citation type="submission" date="2021-06" db="EMBL/GenBank/DDBJ databases">
        <authorList>
            <person name="Kallberg Y."/>
            <person name="Tangrot J."/>
            <person name="Rosling A."/>
        </authorList>
    </citation>
    <scope>NUCLEOTIDE SEQUENCE</scope>
    <source>
        <strain evidence="2">AZ414A</strain>
    </source>
</reference>
<evidence type="ECO:0000313" key="3">
    <source>
        <dbReference type="Proteomes" id="UP000789706"/>
    </source>
</evidence>
<dbReference type="GO" id="GO:0005198">
    <property type="term" value="F:structural molecule activity"/>
    <property type="evidence" value="ECO:0007669"/>
    <property type="project" value="InterPro"/>
</dbReference>
<sequence length="339" mass="39119">MNDNTPIKVLEYGRLQDYDVNPSRIGFKWVTMESEKFICICEKNRLLIIDRSESNNLIQRPFKVDAAIMHPRSKIVALRDIVFWKWVNVKKLCVITENSVYHWLLDGISSPKKIFDRNLEMKNCDEIINYHVDAEERWMFIVGTIQLHKKETNKDNIIKGHAATFTSLKMEHGIYPTKFFIYSVRNQDSSKLHIIEIDHKEENPVIAEKAVDVFYSSENVNDFPISIQVSKKYYIIFLLTKNGYIQLFDLETGMCIYVSRVSPTTIFTSVPEEIDGGIVGVNRSGQILSIDIDETNIITYILDNLNDRSLAIRLAKRNDLPGIEDICSDDTDISGEIIL</sequence>
<keyword evidence="3" id="KW-1185">Reference proteome</keyword>
<protein>
    <submittedName>
        <fullName evidence="2">10740_t:CDS:1</fullName>
    </submittedName>
</protein>
<dbReference type="GO" id="GO:0030130">
    <property type="term" value="C:clathrin coat of trans-Golgi network vesicle"/>
    <property type="evidence" value="ECO:0007669"/>
    <property type="project" value="InterPro"/>
</dbReference>
<dbReference type="GO" id="GO:0005829">
    <property type="term" value="C:cytosol"/>
    <property type="evidence" value="ECO:0007669"/>
    <property type="project" value="GOC"/>
</dbReference>
<feature type="domain" description="Clathrin heavy chain linker core motif" evidence="1">
    <location>
        <begin position="294"/>
        <end position="317"/>
    </location>
</feature>
<dbReference type="OrthoDB" id="2113814at2759"/>
<dbReference type="EMBL" id="CAJVPK010000279">
    <property type="protein sequence ID" value="CAG8487828.1"/>
    <property type="molecule type" value="Genomic_DNA"/>
</dbReference>
<dbReference type="AlphaFoldDB" id="A0A9N8WF63"/>
<dbReference type="InterPro" id="IPR016025">
    <property type="entry name" value="Clathrin_H-chain_N"/>
</dbReference>
<dbReference type="GO" id="GO:0006886">
    <property type="term" value="P:intracellular protein transport"/>
    <property type="evidence" value="ECO:0007669"/>
    <property type="project" value="InterPro"/>
</dbReference>
<gene>
    <name evidence="2" type="ORF">DEBURN_LOCUS4011</name>
</gene>
<dbReference type="GO" id="GO:0030132">
    <property type="term" value="C:clathrin coat of coated pit"/>
    <property type="evidence" value="ECO:0007669"/>
    <property type="project" value="InterPro"/>
</dbReference>
<accession>A0A9N8WF63</accession>
<name>A0A9N8WF63_9GLOM</name>
<evidence type="ECO:0000259" key="1">
    <source>
        <dbReference type="Pfam" id="PF09268"/>
    </source>
</evidence>
<dbReference type="InterPro" id="IPR015348">
    <property type="entry name" value="Clathrin_H-chain_linker_core"/>
</dbReference>
<dbReference type="GO" id="GO:0006895">
    <property type="term" value="P:Golgi to endosome transport"/>
    <property type="evidence" value="ECO:0007669"/>
    <property type="project" value="TreeGrafter"/>
</dbReference>
<comment type="caution">
    <text evidence="2">The sequence shown here is derived from an EMBL/GenBank/DDBJ whole genome shotgun (WGS) entry which is preliminary data.</text>
</comment>
<dbReference type="GO" id="GO:0006898">
    <property type="term" value="P:receptor-mediated endocytosis"/>
    <property type="evidence" value="ECO:0007669"/>
    <property type="project" value="TreeGrafter"/>
</dbReference>
<dbReference type="PANTHER" id="PTHR10292:SF1">
    <property type="entry name" value="CLATHRIN HEAVY CHAIN"/>
    <property type="match status" value="1"/>
</dbReference>
<dbReference type="Gene3D" id="2.130.10.110">
    <property type="entry name" value="Clathrin heavy-chain terminal domain"/>
    <property type="match status" value="1"/>
</dbReference>
<proteinExistence type="predicted"/>
<evidence type="ECO:0000313" key="2">
    <source>
        <dbReference type="EMBL" id="CAG8487828.1"/>
    </source>
</evidence>
<dbReference type="PANTHER" id="PTHR10292">
    <property type="entry name" value="CLATHRIN HEAVY CHAIN RELATED"/>
    <property type="match status" value="1"/>
</dbReference>
<dbReference type="Pfam" id="PF09268">
    <property type="entry name" value="Clathrin-link"/>
    <property type="match status" value="1"/>
</dbReference>
<organism evidence="2 3">
    <name type="scientific">Diversispora eburnea</name>
    <dbReference type="NCBI Taxonomy" id="1213867"/>
    <lineage>
        <taxon>Eukaryota</taxon>
        <taxon>Fungi</taxon>
        <taxon>Fungi incertae sedis</taxon>
        <taxon>Mucoromycota</taxon>
        <taxon>Glomeromycotina</taxon>
        <taxon>Glomeromycetes</taxon>
        <taxon>Diversisporales</taxon>
        <taxon>Diversisporaceae</taxon>
        <taxon>Diversispora</taxon>
    </lineage>
</organism>
<dbReference type="GO" id="GO:0032051">
    <property type="term" value="F:clathrin light chain binding"/>
    <property type="evidence" value="ECO:0007669"/>
    <property type="project" value="TreeGrafter"/>
</dbReference>